<evidence type="ECO:0000256" key="1">
    <source>
        <dbReference type="ARBA" id="ARBA00010322"/>
    </source>
</evidence>
<dbReference type="GO" id="GO:0016887">
    <property type="term" value="F:ATP hydrolysis activity"/>
    <property type="evidence" value="ECO:0007669"/>
    <property type="project" value="InterPro"/>
</dbReference>
<dbReference type="EMBL" id="LN483345">
    <property type="protein sequence ID" value="CDZ98687.1"/>
    <property type="molecule type" value="Genomic_DNA"/>
</dbReference>
<feature type="compositionally biased region" description="Low complexity" evidence="4">
    <location>
        <begin position="127"/>
        <end position="139"/>
    </location>
</feature>
<dbReference type="PANTHER" id="PTHR12169:SF6">
    <property type="entry name" value="AFG1-LIKE ATPASE"/>
    <property type="match status" value="1"/>
</dbReference>
<keyword evidence="3" id="KW-0067">ATP-binding</keyword>
<dbReference type="GO" id="GO:0006515">
    <property type="term" value="P:protein quality control for misfolded or incompletely synthesized proteins"/>
    <property type="evidence" value="ECO:0007669"/>
    <property type="project" value="TreeGrafter"/>
</dbReference>
<comment type="similarity">
    <text evidence="1">Belongs to the AFG1 ATPase family.</text>
</comment>
<evidence type="ECO:0000313" key="5">
    <source>
        <dbReference type="EMBL" id="CDZ98687.1"/>
    </source>
</evidence>
<dbReference type="SUPFAM" id="SSF52540">
    <property type="entry name" value="P-loop containing nucleoside triphosphate hydrolases"/>
    <property type="match status" value="1"/>
</dbReference>
<dbReference type="Gene3D" id="3.40.50.300">
    <property type="entry name" value="P-loop containing nucleotide triphosphate hydrolases"/>
    <property type="match status" value="1"/>
</dbReference>
<name>A0A0F7SNK4_PHARH</name>
<feature type="region of interest" description="Disordered" evidence="4">
    <location>
        <begin position="108"/>
        <end position="144"/>
    </location>
</feature>
<dbReference type="Pfam" id="PF03969">
    <property type="entry name" value="AFG1_ATPase"/>
    <property type="match status" value="1"/>
</dbReference>
<dbReference type="PANTHER" id="PTHR12169">
    <property type="entry name" value="ATPASE N2B"/>
    <property type="match status" value="1"/>
</dbReference>
<keyword evidence="2" id="KW-0547">Nucleotide-binding</keyword>
<evidence type="ECO:0000256" key="4">
    <source>
        <dbReference type="SAM" id="MobiDB-lite"/>
    </source>
</evidence>
<evidence type="ECO:0000256" key="3">
    <source>
        <dbReference type="ARBA" id="ARBA00022840"/>
    </source>
</evidence>
<proteinExistence type="inferred from homology"/>
<dbReference type="GO" id="GO:0005524">
    <property type="term" value="F:ATP binding"/>
    <property type="evidence" value="ECO:0007669"/>
    <property type="project" value="UniProtKB-KW"/>
</dbReference>
<evidence type="ECO:0000256" key="2">
    <source>
        <dbReference type="ARBA" id="ARBA00022741"/>
    </source>
</evidence>
<dbReference type="AlphaFoldDB" id="A0A0F7SNK4"/>
<dbReference type="InterPro" id="IPR027417">
    <property type="entry name" value="P-loop_NTPase"/>
</dbReference>
<accession>A0A0F7SNK4</accession>
<dbReference type="InterPro" id="IPR005654">
    <property type="entry name" value="ATPase_AFG1-like"/>
</dbReference>
<reference evidence="5" key="1">
    <citation type="submission" date="2014-08" db="EMBL/GenBank/DDBJ databases">
        <authorList>
            <person name="Sharma Rahul"/>
            <person name="Thines Marco"/>
        </authorList>
    </citation>
    <scope>NUCLEOTIDE SEQUENCE</scope>
</reference>
<organism evidence="5">
    <name type="scientific">Phaffia rhodozyma</name>
    <name type="common">Yeast</name>
    <name type="synonym">Xanthophyllomyces dendrorhous</name>
    <dbReference type="NCBI Taxonomy" id="264483"/>
    <lineage>
        <taxon>Eukaryota</taxon>
        <taxon>Fungi</taxon>
        <taxon>Dikarya</taxon>
        <taxon>Basidiomycota</taxon>
        <taxon>Agaricomycotina</taxon>
        <taxon>Tremellomycetes</taxon>
        <taxon>Cystofilobasidiales</taxon>
        <taxon>Mrakiaceae</taxon>
        <taxon>Phaffia</taxon>
    </lineage>
</organism>
<dbReference type="GO" id="GO:0005739">
    <property type="term" value="C:mitochondrion"/>
    <property type="evidence" value="ECO:0007669"/>
    <property type="project" value="TreeGrafter"/>
</dbReference>
<dbReference type="NCBIfam" id="NF040713">
    <property type="entry name" value="ZapE"/>
    <property type="match status" value="1"/>
</dbReference>
<sequence length="507" mass="57691">MRRVLLKPPLLQRYMARAVRTSVALAPLSVHRPYRAFSSSPHTLFARPSFHPTDLDTAEPLPAQKPIVNSPLGKYISLVDSGLLINDDHQRKIVRKLQNLHDRLESYYPKDIPDKVPQPSSRGGGFLSRLFSNSSPPSSEDVVDHESSMTIPEDAPKGIYLYGTVGTGKSMLMDLFHSTLPSQFHNFRRRIHFHQFMLECHKRNHAYKLQYGELGDKLGEVARDLAREARVLSFDEFQVTDITDAMILRNLLERLMGYGVVCVMTSNRHPDELYKNGLQRQSFLPCIQLIKDCFEIVDLNGNDYRRVPGALNKVYFDSSSPSDTAEFRKMFESQTSEDLVIPDRKIDVWGRKLVVKESSEKVAWFRFKDLCGKNLGAADYLEVTKQFGTIFLGGVEKMNLDTKDKARRFITFIDACYESRTKLYISSEAPIMQIFSSESESDSFYTDYQNGVMNQQDVSPDAITSPIFTGEEEVFAFKRCVSRLSEMGGQRWAHFSAPDANGDKAEV</sequence>
<protein>
    <submittedName>
        <fullName evidence="5">Predicted ATPase</fullName>
    </submittedName>
</protein>